<evidence type="ECO:0000313" key="9">
    <source>
        <dbReference type="Proteomes" id="UP001153292"/>
    </source>
</evidence>
<reference evidence="8" key="1">
    <citation type="submission" date="2021-12" db="EMBL/GenBank/DDBJ databases">
        <authorList>
            <person name="King R."/>
        </authorList>
    </citation>
    <scope>NUCLEOTIDE SEQUENCE</scope>
</reference>
<feature type="domain" description="C2H2-type" evidence="7">
    <location>
        <begin position="39"/>
        <end position="66"/>
    </location>
</feature>
<evidence type="ECO:0000256" key="5">
    <source>
        <dbReference type="ARBA" id="ARBA00023242"/>
    </source>
</evidence>
<dbReference type="InterPro" id="IPR050826">
    <property type="entry name" value="Krueppel_C2H2_ZnFinger"/>
</dbReference>
<name>A0ABN8AWG2_CHISP</name>
<feature type="domain" description="C2H2-type" evidence="7">
    <location>
        <begin position="341"/>
        <end position="368"/>
    </location>
</feature>
<evidence type="ECO:0000313" key="8">
    <source>
        <dbReference type="EMBL" id="CAH0400526.1"/>
    </source>
</evidence>
<dbReference type="InterPro" id="IPR036236">
    <property type="entry name" value="Znf_C2H2_sf"/>
</dbReference>
<dbReference type="PROSITE" id="PS00028">
    <property type="entry name" value="ZINC_FINGER_C2H2_1"/>
    <property type="match status" value="4"/>
</dbReference>
<dbReference type="PANTHER" id="PTHR24377">
    <property type="entry name" value="IP01015P-RELATED"/>
    <property type="match status" value="1"/>
</dbReference>
<sequence length="604" mass="70349">MPPKRKKAYRTTRLKKKKGVTRGRKKNVIVQKDAYKFEYICCNCEKSFAKESEFEKHKKECNNESVVSSIDVDFVERTTIKCNECPKIFKFKNNFLKHCVNEHSKVPGSVACDQCHVRCPNKIVLSKHISSTHNREEYACNYCNKTFVRKAHVIRHLLQSGCDGTEAASFPCEICGVVFSRKDNLLVHLRSQHILRKSYMCKYCTYSTKNFSKHVKHWQENHLSPLKFECDICGKTTSSRTSIAKHLEIHGEKKHTCEMCGYKTYTAEVMKRHLFTHLKNKPHKCDICGESYIQKLQLQRHMQRHVGNICKQCGQSFTSQLRLLVHERVHMGLDRLLCPYKDCVYSSREFDKDSSLRNHLRTHLHSKEFKCEVCNKSFFSEVNMKRHVATHRLDRPRRCMYCVSARAYIRGEQLLRHVRQLHPELFRQHLAHVRDVLGTASTTERVKKSELDSILNVLDAESERILAYSGGSEVLYGGVEKVDFTPNVKDETVKSENNPLMSEENLEESLKLLLQRLVDEEVLAEFGWPDESVDTVLEKVIEHCGARAADKTRWTRVQRLRENTKHLFLYAIEDKNIARMLDTHTIDQVVQHILVQVDDDTNEC</sequence>
<dbReference type="PROSITE" id="PS50157">
    <property type="entry name" value="ZINC_FINGER_C2H2_2"/>
    <property type="match status" value="9"/>
</dbReference>
<evidence type="ECO:0000256" key="2">
    <source>
        <dbReference type="ARBA" id="ARBA00022737"/>
    </source>
</evidence>
<protein>
    <recommendedName>
        <fullName evidence="7">C2H2-type domain-containing protein</fullName>
    </recommendedName>
</protein>
<organism evidence="8 9">
    <name type="scientific">Chilo suppressalis</name>
    <name type="common">Asiatic rice borer moth</name>
    <dbReference type="NCBI Taxonomy" id="168631"/>
    <lineage>
        <taxon>Eukaryota</taxon>
        <taxon>Metazoa</taxon>
        <taxon>Ecdysozoa</taxon>
        <taxon>Arthropoda</taxon>
        <taxon>Hexapoda</taxon>
        <taxon>Insecta</taxon>
        <taxon>Pterygota</taxon>
        <taxon>Neoptera</taxon>
        <taxon>Endopterygota</taxon>
        <taxon>Lepidoptera</taxon>
        <taxon>Glossata</taxon>
        <taxon>Ditrysia</taxon>
        <taxon>Pyraloidea</taxon>
        <taxon>Crambidae</taxon>
        <taxon>Crambinae</taxon>
        <taxon>Chilo</taxon>
    </lineage>
</organism>
<keyword evidence="9" id="KW-1185">Reference proteome</keyword>
<dbReference type="Pfam" id="PF00096">
    <property type="entry name" value="zf-C2H2"/>
    <property type="match status" value="4"/>
</dbReference>
<feature type="domain" description="C2H2-type" evidence="7">
    <location>
        <begin position="283"/>
        <end position="307"/>
    </location>
</feature>
<evidence type="ECO:0000256" key="4">
    <source>
        <dbReference type="ARBA" id="ARBA00022833"/>
    </source>
</evidence>
<feature type="domain" description="C2H2-type" evidence="7">
    <location>
        <begin position="170"/>
        <end position="198"/>
    </location>
</feature>
<proteinExistence type="predicted"/>
<dbReference type="Pfam" id="PF12874">
    <property type="entry name" value="zf-met"/>
    <property type="match status" value="1"/>
</dbReference>
<evidence type="ECO:0000256" key="3">
    <source>
        <dbReference type="ARBA" id="ARBA00022771"/>
    </source>
</evidence>
<dbReference type="SMART" id="SM00355">
    <property type="entry name" value="ZnF_C2H2"/>
    <property type="match status" value="13"/>
</dbReference>
<dbReference type="InterPro" id="IPR013087">
    <property type="entry name" value="Znf_C2H2_type"/>
</dbReference>
<accession>A0ABN8AWG2</accession>
<feature type="domain" description="C2H2-type" evidence="7">
    <location>
        <begin position="308"/>
        <end position="335"/>
    </location>
</feature>
<feature type="domain" description="C2H2-type" evidence="7">
    <location>
        <begin position="255"/>
        <end position="282"/>
    </location>
</feature>
<dbReference type="EMBL" id="OU963910">
    <property type="protein sequence ID" value="CAH0400526.1"/>
    <property type="molecule type" value="Genomic_DNA"/>
</dbReference>
<feature type="domain" description="C2H2-type" evidence="7">
    <location>
        <begin position="369"/>
        <end position="396"/>
    </location>
</feature>
<evidence type="ECO:0000259" key="7">
    <source>
        <dbReference type="PROSITE" id="PS50157"/>
    </source>
</evidence>
<feature type="domain" description="C2H2-type" evidence="7">
    <location>
        <begin position="138"/>
        <end position="156"/>
    </location>
</feature>
<keyword evidence="4" id="KW-0862">Zinc</keyword>
<keyword evidence="1" id="KW-0479">Metal-binding</keyword>
<feature type="domain" description="C2H2-type" evidence="7">
    <location>
        <begin position="228"/>
        <end position="255"/>
    </location>
</feature>
<evidence type="ECO:0000256" key="1">
    <source>
        <dbReference type="ARBA" id="ARBA00022723"/>
    </source>
</evidence>
<keyword evidence="2" id="KW-0677">Repeat</keyword>
<dbReference type="SUPFAM" id="SSF57667">
    <property type="entry name" value="beta-beta-alpha zinc fingers"/>
    <property type="match status" value="6"/>
</dbReference>
<gene>
    <name evidence="8" type="ORF">CHILSU_LOCUS3722</name>
</gene>
<keyword evidence="3 6" id="KW-0863">Zinc-finger</keyword>
<dbReference type="Gene3D" id="3.30.160.60">
    <property type="entry name" value="Classic Zinc Finger"/>
    <property type="match status" value="7"/>
</dbReference>
<dbReference type="Proteomes" id="UP001153292">
    <property type="component" value="Chromosome 17"/>
</dbReference>
<keyword evidence="5" id="KW-0539">Nucleus</keyword>
<evidence type="ECO:0000256" key="6">
    <source>
        <dbReference type="PROSITE-ProRule" id="PRU00042"/>
    </source>
</evidence>